<comment type="caution">
    <text evidence="2">The sequence shown here is derived from an EMBL/GenBank/DDBJ whole genome shotgun (WGS) entry which is preliminary data.</text>
</comment>
<gene>
    <name evidence="2" type="ORF">AVEN_108583_1</name>
</gene>
<dbReference type="OrthoDB" id="8195485at2759"/>
<accession>A0A4Y2DK53</accession>
<organism evidence="2 3">
    <name type="scientific">Araneus ventricosus</name>
    <name type="common">Orbweaver spider</name>
    <name type="synonym">Epeira ventricosa</name>
    <dbReference type="NCBI Taxonomy" id="182803"/>
    <lineage>
        <taxon>Eukaryota</taxon>
        <taxon>Metazoa</taxon>
        <taxon>Ecdysozoa</taxon>
        <taxon>Arthropoda</taxon>
        <taxon>Chelicerata</taxon>
        <taxon>Arachnida</taxon>
        <taxon>Araneae</taxon>
        <taxon>Araneomorphae</taxon>
        <taxon>Entelegynae</taxon>
        <taxon>Araneoidea</taxon>
        <taxon>Araneidae</taxon>
        <taxon>Araneus</taxon>
    </lineage>
</organism>
<protein>
    <recommendedName>
        <fullName evidence="4">Tesmin/TSO1-like CXC domain-containing protein</fullName>
    </recommendedName>
</protein>
<feature type="coiled-coil region" evidence="1">
    <location>
        <begin position="64"/>
        <end position="91"/>
    </location>
</feature>
<dbReference type="AlphaFoldDB" id="A0A4Y2DK53"/>
<evidence type="ECO:0000256" key="1">
    <source>
        <dbReference type="SAM" id="Coils"/>
    </source>
</evidence>
<dbReference type="EMBL" id="BGPR01000367">
    <property type="protein sequence ID" value="GBM15985.1"/>
    <property type="molecule type" value="Genomic_DNA"/>
</dbReference>
<keyword evidence="3" id="KW-1185">Reference proteome</keyword>
<proteinExistence type="predicted"/>
<evidence type="ECO:0008006" key="4">
    <source>
        <dbReference type="Google" id="ProtNLM"/>
    </source>
</evidence>
<sequence length="105" mass="11877">MDCSQSPPIINQLLQPFSLRYYCKCAEGCNLTCTCRKTGIKCSTICYHCKGQGCTNSPEDDNIITNSANQEADLEEKCQTLQVEKNDNKQTDIYDYYSPSKSQKK</sequence>
<evidence type="ECO:0000313" key="2">
    <source>
        <dbReference type="EMBL" id="GBM15985.1"/>
    </source>
</evidence>
<keyword evidence="1" id="KW-0175">Coiled coil</keyword>
<dbReference type="Proteomes" id="UP000499080">
    <property type="component" value="Unassembled WGS sequence"/>
</dbReference>
<name>A0A4Y2DK53_ARAVE</name>
<evidence type="ECO:0000313" key="3">
    <source>
        <dbReference type="Proteomes" id="UP000499080"/>
    </source>
</evidence>
<reference evidence="2 3" key="1">
    <citation type="journal article" date="2019" name="Sci. Rep.">
        <title>Orb-weaving spider Araneus ventricosus genome elucidates the spidroin gene catalogue.</title>
        <authorList>
            <person name="Kono N."/>
            <person name="Nakamura H."/>
            <person name="Ohtoshi R."/>
            <person name="Moran D.A.P."/>
            <person name="Shinohara A."/>
            <person name="Yoshida Y."/>
            <person name="Fujiwara M."/>
            <person name="Mori M."/>
            <person name="Tomita M."/>
            <person name="Arakawa K."/>
        </authorList>
    </citation>
    <scope>NUCLEOTIDE SEQUENCE [LARGE SCALE GENOMIC DNA]</scope>
</reference>